<dbReference type="Gene3D" id="2.30.42.10">
    <property type="match status" value="1"/>
</dbReference>
<dbReference type="EC" id="3.6.1.45" evidence="12"/>
<evidence type="ECO:0000256" key="4">
    <source>
        <dbReference type="ARBA" id="ARBA00005582"/>
    </source>
</evidence>
<evidence type="ECO:0000256" key="11">
    <source>
        <dbReference type="ARBA" id="ARBA00054674"/>
    </source>
</evidence>
<evidence type="ECO:0000256" key="9">
    <source>
        <dbReference type="ARBA" id="ARBA00023242"/>
    </source>
</evidence>
<keyword evidence="19" id="KW-1185">Reference proteome</keyword>
<dbReference type="PROSITE" id="PS50106">
    <property type="entry name" value="PDZ"/>
    <property type="match status" value="1"/>
</dbReference>
<dbReference type="InterPro" id="IPR052082">
    <property type="entry name" value="Myelin_sheath_structural"/>
</dbReference>
<dbReference type="SUPFAM" id="SSF50156">
    <property type="entry name" value="PDZ domain-like"/>
    <property type="match status" value="1"/>
</dbReference>
<protein>
    <recommendedName>
        <fullName evidence="13">Uridine diphosphate glucose pyrophosphatase NUDT14</fullName>
        <ecNumber evidence="12">3.6.1.45</ecNumber>
    </recommendedName>
    <alternativeName>
        <fullName evidence="14">Nucleoside diphosphate-linked moiety X motif 14</fullName>
    </alternativeName>
</protein>
<feature type="compositionally biased region" description="Basic and acidic residues" evidence="15">
    <location>
        <begin position="557"/>
        <end position="566"/>
    </location>
</feature>
<dbReference type="Proteomes" id="UP000011518">
    <property type="component" value="Unassembled WGS sequence"/>
</dbReference>
<keyword evidence="6" id="KW-0963">Cytoplasm</keyword>
<proteinExistence type="inferred from homology"/>
<dbReference type="InterPro" id="IPR000086">
    <property type="entry name" value="NUDIX_hydrolase_dom"/>
</dbReference>
<evidence type="ECO:0000256" key="7">
    <source>
        <dbReference type="ARBA" id="ARBA00022801"/>
    </source>
</evidence>
<accession>L9JA86</accession>
<feature type="region of interest" description="Disordered" evidence="15">
    <location>
        <begin position="628"/>
        <end position="924"/>
    </location>
</feature>
<dbReference type="InterPro" id="IPR004385">
    <property type="entry name" value="NDP_pyrophosphatase"/>
</dbReference>
<feature type="compositionally biased region" description="Basic and acidic residues" evidence="15">
    <location>
        <begin position="384"/>
        <end position="407"/>
    </location>
</feature>
<dbReference type="STRING" id="246437.L9JA86"/>
<feature type="compositionally biased region" description="Polar residues" evidence="15">
    <location>
        <begin position="995"/>
        <end position="1011"/>
    </location>
</feature>
<feature type="region of interest" description="Disordered" evidence="15">
    <location>
        <begin position="342"/>
        <end position="615"/>
    </location>
</feature>
<dbReference type="PANTHER" id="PTHR23348:SF37">
    <property type="entry name" value="PROTEIN AHNAK2"/>
    <property type="match status" value="1"/>
</dbReference>
<dbReference type="InterPro" id="IPR036034">
    <property type="entry name" value="PDZ_sf"/>
</dbReference>
<keyword evidence="7" id="KW-0378">Hydrolase</keyword>
<dbReference type="NCBIfam" id="TIGR00052">
    <property type="entry name" value="nudix-type nucleoside diphosphatase, YffH/AdpP family"/>
    <property type="match status" value="1"/>
</dbReference>
<evidence type="ECO:0000256" key="15">
    <source>
        <dbReference type="SAM" id="MobiDB-lite"/>
    </source>
</evidence>
<dbReference type="GO" id="GO:0005634">
    <property type="term" value="C:nucleus"/>
    <property type="evidence" value="ECO:0007669"/>
    <property type="project" value="UniProtKB-SubCell"/>
</dbReference>
<dbReference type="EMBL" id="KB321141">
    <property type="protein sequence ID" value="ELW47204.1"/>
    <property type="molecule type" value="Genomic_DNA"/>
</dbReference>
<evidence type="ECO:0000256" key="3">
    <source>
        <dbReference type="ARBA" id="ARBA00004496"/>
    </source>
</evidence>
<dbReference type="InterPro" id="IPR015797">
    <property type="entry name" value="NUDIX_hydrolase-like_dom_sf"/>
</dbReference>
<feature type="compositionally biased region" description="Basic residues" evidence="15">
    <location>
        <begin position="463"/>
        <end position="477"/>
    </location>
</feature>
<dbReference type="FunFam" id="3.90.79.10:FF:000035">
    <property type="entry name" value="Uridine diphosphate glucose pyrophosphatase"/>
    <property type="match status" value="1"/>
</dbReference>
<dbReference type="InterPro" id="IPR001478">
    <property type="entry name" value="PDZ"/>
</dbReference>
<dbReference type="GO" id="GO:0043484">
    <property type="term" value="P:regulation of RNA splicing"/>
    <property type="evidence" value="ECO:0007669"/>
    <property type="project" value="TreeGrafter"/>
</dbReference>
<sequence>MERIEGVAVGRCAASPYLRPFTLPQLRPRNGTQKSWDFMKTHDSVTVLMFDSSRRSLVLVKQFRPAVYAREMERRFPGCLAAAGEGGPQELQPALPGSAGVTFELCAGLIDQPGLSLEEVACKEAWEECGYRLVPSDLRHVSTYRSGVGLTGSMQTMFYAEVTDAQRSGPGGGLAEEGELIEVVHLPLGAAQAFADNPDVPKTLGVIFGISWFLNQVAPGLGLVTEGPVDELIRPRPQGSSPVYECAAEDAASGLQGATELTLETEAEAGASGYSVTGRDQGIFVKQVLKGSSAAKLFSLQEGDQLLSATVFFDNIKYEDALKILQYSEPYKVQFKIRRRLPASEDEEGASRGTQHGTPGQEGQDKDVTEVYTETPTKTAGGGGDRERLISKPRQERGRRPQKERLSWPRFHSVKSKRGPGPRRSLSSSEARGGGPDLSPTSTDTEAQLPAEQQEQAAGPGGQRRKRFLNLRLRRSKGAQSGPGHPEALEEWGLWGDSLEGAGTAAPSREEEQVAQGPGPASAPREPLVTEAGLLDLSEGGTGGEVGRRRSKNGVKAQEEREKPRDTQAQPALKAGWEGGRDTVQSLEGATARLSLRDTAHGSGTQSLPQEVRVQIPDLKIPKFVFSKEKFLQTESDRTAARTGAGTGHSSEGPRPKGAQAGAAESRPEHRDRGPRDRSQPSKGEVQAEAEDKELREARMKMPRFRIPSWGWSPGKEPVASEKAREPEGTEGREVQTGGPKTDSRKDKGEEAQQGVDRRHQEKVHEEEQSSVRAEGGLSVGDKDSKLKKPKFKMPSFGVSAPRKPIEASADAGAPRVGVDVSLPSVKADTSDHTTELPSASLGARTDQVGVRLTDIHIPKITQPTPADTHSLKGHLPPMKPPSTRMPKADRKDPEVHVKGPKVDPRGPKGELRSHEPDGPLPSLEIDIQMPEAQLQGVRLEGDVSLGDKDLAPKDSKLKMPKFKVPSFGVSSQDKSIKVEVDVSLPSVQADVETSDLTTEVSSADLETSAGQVGVTLPECQVPTMEPQNPTGGHEAGGGRFPG</sequence>
<evidence type="ECO:0000256" key="14">
    <source>
        <dbReference type="ARBA" id="ARBA00080475"/>
    </source>
</evidence>
<dbReference type="GO" id="GO:0008768">
    <property type="term" value="F:UDP-sugar diphosphatase activity"/>
    <property type="evidence" value="ECO:0007669"/>
    <property type="project" value="UniProtKB-EC"/>
</dbReference>
<feature type="compositionally biased region" description="Basic and acidic residues" evidence="15">
    <location>
        <begin position="628"/>
        <end position="640"/>
    </location>
</feature>
<keyword evidence="8" id="KW-0460">Magnesium</keyword>
<dbReference type="InParanoid" id="L9JA86"/>
<dbReference type="GO" id="GO:0043034">
    <property type="term" value="C:costamere"/>
    <property type="evidence" value="ECO:0007669"/>
    <property type="project" value="TreeGrafter"/>
</dbReference>
<feature type="compositionally biased region" description="Basic and acidic residues" evidence="15">
    <location>
        <begin position="666"/>
        <end position="680"/>
    </location>
</feature>
<feature type="compositionally biased region" description="Basic residues" evidence="15">
    <location>
        <begin position="412"/>
        <end position="421"/>
    </location>
</feature>
<reference evidence="19" key="2">
    <citation type="journal article" date="2013" name="Nat. Commun.">
        <title>Genome of the Chinese tree shrew.</title>
        <authorList>
            <person name="Fan Y."/>
            <person name="Huang Z.Y."/>
            <person name="Cao C.C."/>
            <person name="Chen C.S."/>
            <person name="Chen Y.X."/>
            <person name="Fan D.D."/>
            <person name="He J."/>
            <person name="Hou H.L."/>
            <person name="Hu L."/>
            <person name="Hu X.T."/>
            <person name="Jiang X.T."/>
            <person name="Lai R."/>
            <person name="Lang Y.S."/>
            <person name="Liang B."/>
            <person name="Liao S.G."/>
            <person name="Mu D."/>
            <person name="Ma Y.Y."/>
            <person name="Niu Y.Y."/>
            <person name="Sun X.Q."/>
            <person name="Xia J.Q."/>
            <person name="Xiao J."/>
            <person name="Xiong Z.Q."/>
            <person name="Xu L."/>
            <person name="Yang L."/>
            <person name="Zhang Y."/>
            <person name="Zhao W."/>
            <person name="Zhao X.D."/>
            <person name="Zheng Y.T."/>
            <person name="Zhou J.M."/>
            <person name="Zhu Y.B."/>
            <person name="Zhang G.J."/>
            <person name="Wang J."/>
            <person name="Yao Y.G."/>
        </authorList>
    </citation>
    <scope>NUCLEOTIDE SEQUENCE [LARGE SCALE GENOMIC DNA]</scope>
</reference>
<evidence type="ECO:0000256" key="6">
    <source>
        <dbReference type="ARBA" id="ARBA00022490"/>
    </source>
</evidence>
<dbReference type="SUPFAM" id="SSF55811">
    <property type="entry name" value="Nudix"/>
    <property type="match status" value="1"/>
</dbReference>
<feature type="domain" description="PDZ" evidence="16">
    <location>
        <begin position="260"/>
        <end position="326"/>
    </location>
</feature>
<evidence type="ECO:0000313" key="19">
    <source>
        <dbReference type="Proteomes" id="UP000011518"/>
    </source>
</evidence>
<dbReference type="GO" id="GO:0046872">
    <property type="term" value="F:metal ion binding"/>
    <property type="evidence" value="ECO:0007669"/>
    <property type="project" value="InterPro"/>
</dbReference>
<comment type="cofactor">
    <cofactor evidence="1">
        <name>Mg(2+)</name>
        <dbReference type="ChEBI" id="CHEBI:18420"/>
    </cofactor>
</comment>
<dbReference type="AlphaFoldDB" id="L9JA86"/>
<feature type="domain" description="Nudix hydrolase" evidence="17">
    <location>
        <begin position="40"/>
        <end position="208"/>
    </location>
</feature>
<evidence type="ECO:0000256" key="2">
    <source>
        <dbReference type="ARBA" id="ARBA00004123"/>
    </source>
</evidence>
<organism evidence="18 19">
    <name type="scientific">Tupaia chinensis</name>
    <name type="common">Chinese tree shrew</name>
    <name type="synonym">Tupaia belangeri chinensis</name>
    <dbReference type="NCBI Taxonomy" id="246437"/>
    <lineage>
        <taxon>Eukaryota</taxon>
        <taxon>Metazoa</taxon>
        <taxon>Chordata</taxon>
        <taxon>Craniata</taxon>
        <taxon>Vertebrata</taxon>
        <taxon>Euteleostomi</taxon>
        <taxon>Mammalia</taxon>
        <taxon>Eutheria</taxon>
        <taxon>Euarchontoglires</taxon>
        <taxon>Scandentia</taxon>
        <taxon>Tupaiidae</taxon>
        <taxon>Tupaia</taxon>
    </lineage>
</organism>
<evidence type="ECO:0000256" key="12">
    <source>
        <dbReference type="ARBA" id="ARBA00066480"/>
    </source>
</evidence>
<feature type="compositionally biased region" description="Gly residues" evidence="15">
    <location>
        <begin position="1034"/>
        <end position="1043"/>
    </location>
</feature>
<comment type="subunit">
    <text evidence="5">Homodimer.</text>
</comment>
<dbReference type="SMART" id="SM00228">
    <property type="entry name" value="PDZ"/>
    <property type="match status" value="1"/>
</dbReference>
<comment type="function">
    <text evidence="11">Hydrolyzes UDP-glucose to glucose 1-phosphate and UMP and ADP-ribose to ribose 5-phosphate and AMP. The physiological substrate is probably UDP-glucose. Poor activity on other substrates such as ADP-glucose, CDP-glucose, GDP-glucose and GDP-mannose.</text>
</comment>
<evidence type="ECO:0000313" key="18">
    <source>
        <dbReference type="EMBL" id="ELW47204.1"/>
    </source>
</evidence>
<evidence type="ECO:0000259" key="17">
    <source>
        <dbReference type="PROSITE" id="PS51462"/>
    </source>
</evidence>
<dbReference type="CDD" id="cd18887">
    <property type="entry name" value="NUDIX_UGPPase_Nudt14"/>
    <property type="match status" value="1"/>
</dbReference>
<evidence type="ECO:0000256" key="1">
    <source>
        <dbReference type="ARBA" id="ARBA00001946"/>
    </source>
</evidence>
<dbReference type="PANTHER" id="PTHR23348">
    <property type="entry name" value="PERIAXIN/AHNAK"/>
    <property type="match status" value="1"/>
</dbReference>
<reference evidence="19" key="1">
    <citation type="submission" date="2012-07" db="EMBL/GenBank/DDBJ databases">
        <title>Genome of the Chinese tree shrew, a rising model animal genetically related to primates.</title>
        <authorList>
            <person name="Zhang G."/>
            <person name="Fan Y."/>
            <person name="Yao Y."/>
            <person name="Huang Z."/>
        </authorList>
    </citation>
    <scope>NUCLEOTIDE SEQUENCE [LARGE SCALE GENOMIC DNA]</scope>
</reference>
<comment type="similarity">
    <text evidence="4">Belongs to the Nudix hydrolase family.</text>
</comment>
<feature type="compositionally biased region" description="Low complexity" evidence="15">
    <location>
        <begin position="446"/>
        <end position="458"/>
    </location>
</feature>
<comment type="catalytic activity">
    <reaction evidence="10">
        <text>UDP-sugar + H2O = UMP + alpha-D-aldose 1-phosphate.</text>
        <dbReference type="EC" id="3.6.1.45"/>
    </reaction>
</comment>
<evidence type="ECO:0000256" key="13">
    <source>
        <dbReference type="ARBA" id="ARBA00071467"/>
    </source>
</evidence>
<feature type="compositionally biased region" description="Basic and acidic residues" evidence="15">
    <location>
        <begin position="887"/>
        <end position="918"/>
    </location>
</feature>
<dbReference type="Gene3D" id="3.90.79.10">
    <property type="entry name" value="Nucleoside Triphosphate Pyrophosphohydrolase"/>
    <property type="match status" value="1"/>
</dbReference>
<comment type="subcellular location">
    <subcellularLocation>
        <location evidence="3">Cytoplasm</location>
    </subcellularLocation>
    <subcellularLocation>
        <location evidence="2">Nucleus</location>
    </subcellularLocation>
</comment>
<feature type="compositionally biased region" description="Basic and acidic residues" evidence="15">
    <location>
        <begin position="742"/>
        <end position="770"/>
    </location>
</feature>
<evidence type="ECO:0000259" key="16">
    <source>
        <dbReference type="PROSITE" id="PS50106"/>
    </source>
</evidence>
<name>L9JA86_TUPCH</name>
<dbReference type="eggNOG" id="ENOG502R1NR">
    <property type="taxonomic scope" value="Eukaryota"/>
</dbReference>
<evidence type="ECO:0000256" key="10">
    <source>
        <dbReference type="ARBA" id="ARBA00051086"/>
    </source>
</evidence>
<feature type="compositionally biased region" description="Basic and acidic residues" evidence="15">
    <location>
        <begin position="719"/>
        <end position="734"/>
    </location>
</feature>
<gene>
    <name evidence="18" type="ORF">TREES_T100001135</name>
</gene>
<keyword evidence="9" id="KW-0539">Nucleus</keyword>
<feature type="region of interest" description="Disordered" evidence="15">
    <location>
        <begin position="993"/>
        <end position="1043"/>
    </location>
</feature>
<evidence type="ECO:0000256" key="5">
    <source>
        <dbReference type="ARBA" id="ARBA00011738"/>
    </source>
</evidence>
<evidence type="ECO:0000256" key="8">
    <source>
        <dbReference type="ARBA" id="ARBA00022842"/>
    </source>
</evidence>
<dbReference type="PROSITE" id="PS51462">
    <property type="entry name" value="NUDIX"/>
    <property type="match status" value="1"/>
</dbReference>